<dbReference type="PANTHER" id="PTHR47718">
    <property type="entry name" value="OS01G0519700 PROTEIN"/>
    <property type="match status" value="1"/>
</dbReference>
<dbReference type="InterPro" id="IPR018289">
    <property type="entry name" value="MULE_transposase_dom"/>
</dbReference>
<dbReference type="AlphaFoldDB" id="A0AAD8TFR0"/>
<reference evidence="3" key="1">
    <citation type="submission" date="2023-07" db="EMBL/GenBank/DDBJ databases">
        <title>A chromosome-level genome assembly of Lolium multiflorum.</title>
        <authorList>
            <person name="Chen Y."/>
            <person name="Copetti D."/>
            <person name="Kolliker R."/>
            <person name="Studer B."/>
        </authorList>
    </citation>
    <scope>NUCLEOTIDE SEQUENCE</scope>
    <source>
        <strain evidence="3">02402/16</strain>
        <tissue evidence="3">Leaf</tissue>
    </source>
</reference>
<dbReference type="EMBL" id="JAUUTY010000002">
    <property type="protein sequence ID" value="KAK1680813.1"/>
    <property type="molecule type" value="Genomic_DNA"/>
</dbReference>
<dbReference type="InterPro" id="IPR004330">
    <property type="entry name" value="FAR1_DNA_bnd_dom"/>
</dbReference>
<dbReference type="CDD" id="cd00303">
    <property type="entry name" value="retropepsin_like"/>
    <property type="match status" value="1"/>
</dbReference>
<comment type="caution">
    <text evidence="3">The sequence shown here is derived from an EMBL/GenBank/DDBJ whole genome shotgun (WGS) entry which is preliminary data.</text>
</comment>
<evidence type="ECO:0000259" key="1">
    <source>
        <dbReference type="Pfam" id="PF03101"/>
    </source>
</evidence>
<dbReference type="Pfam" id="PF03101">
    <property type="entry name" value="FAR1"/>
    <property type="match status" value="1"/>
</dbReference>
<organism evidence="3 4">
    <name type="scientific">Lolium multiflorum</name>
    <name type="common">Italian ryegrass</name>
    <name type="synonym">Lolium perenne subsp. multiflorum</name>
    <dbReference type="NCBI Taxonomy" id="4521"/>
    <lineage>
        <taxon>Eukaryota</taxon>
        <taxon>Viridiplantae</taxon>
        <taxon>Streptophyta</taxon>
        <taxon>Embryophyta</taxon>
        <taxon>Tracheophyta</taxon>
        <taxon>Spermatophyta</taxon>
        <taxon>Magnoliopsida</taxon>
        <taxon>Liliopsida</taxon>
        <taxon>Poales</taxon>
        <taxon>Poaceae</taxon>
        <taxon>BOP clade</taxon>
        <taxon>Pooideae</taxon>
        <taxon>Poodae</taxon>
        <taxon>Poeae</taxon>
        <taxon>Poeae Chloroplast Group 2 (Poeae type)</taxon>
        <taxon>Loliodinae</taxon>
        <taxon>Loliinae</taxon>
        <taxon>Lolium</taxon>
    </lineage>
</organism>
<evidence type="ECO:0000313" key="3">
    <source>
        <dbReference type="EMBL" id="KAK1680813.1"/>
    </source>
</evidence>
<name>A0AAD8TFR0_LOLMU</name>
<gene>
    <name evidence="3" type="ORF">QYE76_041661</name>
</gene>
<keyword evidence="4" id="KW-1185">Reference proteome</keyword>
<feature type="domain" description="FAR1" evidence="1">
    <location>
        <begin position="24"/>
        <end position="100"/>
    </location>
</feature>
<dbReference type="Gene3D" id="2.40.70.10">
    <property type="entry name" value="Acid Proteases"/>
    <property type="match status" value="1"/>
</dbReference>
<evidence type="ECO:0000259" key="2">
    <source>
        <dbReference type="Pfam" id="PF10551"/>
    </source>
</evidence>
<feature type="domain" description="MULE transposase" evidence="2">
    <location>
        <begin position="115"/>
        <end position="209"/>
    </location>
</feature>
<sequence length="693" mass="79453">MSGDCKEYHEIVIKTFVSEEDGFNFYNSYALEKGFSMRRSYVEWDEANKKIILRKFVCSREGCREEKHMKRKRADMKRRPWNITRVGCKAKLVIARAEETWQCQSRLDYKAFGDVVVFDSTYWTNKYNLPFVPFVGLNHHRSTVIFGCGIISHETMEAYEWMLDVFSEARSQKHPISVITDGDLAMQRAIRVIWPDSNHKLCVWHIQQNIVRHLSDDKVKEEFRSFIYDSSSIDEHESKWLDLLERNKVTSEESWLHPMYQMRKLWVSLVYCLAGQISSGFCVILKPVVCSNTTVEEVVPVSTVIEERKPGSDTKSTTVTVEEDVPLSGLNMQLKRVQGDACKTVDKGQRWSLFQTQCYIKGKACKLMVDGGSYTNGISKAMVTALGLSTWRLPEPKRLEWLNSCGMLKITHKVRVPFAVDDYVDEIDCDVLPLEVCGLLLGRPWQYDRNVTHVGRANTYSFMHGGKQRTLKPMGDDHIKSDVELVVRKEKLHRPKVQLDVHDVPSIDVGDVSAMPVDDKQVLVGDKPDEATLVLDVDYIWHRCAWEEWEASASVETVDSGTTVLGVLVITRFWPNQEMGRQVARPSNRQDVAGNLRDDARCQGNTFARRWDIFATSTSTPASEMAEEQIKYEDLPPEHKKKYDELKAIVEAELIGSFEKTHSHDIRFKGFTPQGVLEGLDLSLPSEERTRAL</sequence>
<dbReference type="Proteomes" id="UP001231189">
    <property type="component" value="Unassembled WGS sequence"/>
</dbReference>
<protein>
    <recommendedName>
        <fullName evidence="5">Protein FAR1-RELATED SEQUENCE</fullName>
    </recommendedName>
</protein>
<accession>A0AAD8TFR0</accession>
<dbReference type="PANTHER" id="PTHR47718:SF13">
    <property type="entry name" value="OS09G0290500 PROTEIN"/>
    <property type="match status" value="1"/>
</dbReference>
<dbReference type="Pfam" id="PF10551">
    <property type="entry name" value="MULE"/>
    <property type="match status" value="1"/>
</dbReference>
<dbReference type="InterPro" id="IPR021109">
    <property type="entry name" value="Peptidase_aspartic_dom_sf"/>
</dbReference>
<proteinExistence type="predicted"/>
<evidence type="ECO:0000313" key="4">
    <source>
        <dbReference type="Proteomes" id="UP001231189"/>
    </source>
</evidence>
<evidence type="ECO:0008006" key="5">
    <source>
        <dbReference type="Google" id="ProtNLM"/>
    </source>
</evidence>